<feature type="domain" description="HTH cro/C1-type" evidence="1">
    <location>
        <begin position="32"/>
        <end position="68"/>
    </location>
</feature>
<gene>
    <name evidence="2" type="primary">orf202</name>
</gene>
<protein>
    <recommendedName>
        <fullName evidence="1">HTH cro/C1-type domain-containing protein</fullName>
    </recommendedName>
</protein>
<evidence type="ECO:0000259" key="1">
    <source>
        <dbReference type="PROSITE" id="PS50943"/>
    </source>
</evidence>
<keyword evidence="2" id="KW-0614">Plasmid</keyword>
<geneLocation type="plasmid" evidence="2">
    <name>pXcB</name>
</geneLocation>
<evidence type="ECO:0000313" key="2">
    <source>
        <dbReference type="EMBL" id="AAO72134.1"/>
    </source>
</evidence>
<dbReference type="PROSITE" id="PS50943">
    <property type="entry name" value="HTH_CROC1"/>
    <property type="match status" value="1"/>
</dbReference>
<dbReference type="GO" id="GO:0003677">
    <property type="term" value="F:DNA binding"/>
    <property type="evidence" value="ECO:0007669"/>
    <property type="project" value="InterPro"/>
</dbReference>
<dbReference type="Gene3D" id="1.10.260.40">
    <property type="entry name" value="lambda repressor-like DNA-binding domains"/>
    <property type="match status" value="1"/>
</dbReference>
<dbReference type="InterPro" id="IPR001387">
    <property type="entry name" value="Cro/C1-type_HTH"/>
</dbReference>
<dbReference type="InterPro" id="IPR010982">
    <property type="entry name" value="Lambda_DNA-bd_dom_sf"/>
</dbReference>
<accession>Q7X0Z4</accession>
<organism evidence="2">
    <name type="scientific">Xanthomonas citri</name>
    <name type="common">Xanthomonas campestris pv. citri</name>
    <dbReference type="NCBI Taxonomy" id="346"/>
    <lineage>
        <taxon>Bacteria</taxon>
        <taxon>Pseudomonadati</taxon>
        <taxon>Pseudomonadota</taxon>
        <taxon>Gammaproteobacteria</taxon>
        <taxon>Lysobacterales</taxon>
        <taxon>Lysobacteraceae</taxon>
        <taxon>Xanthomonas</taxon>
    </lineage>
</organism>
<dbReference type="AlphaFoldDB" id="Q7X0Z4"/>
<proteinExistence type="predicted"/>
<sequence>MSTLSDNLTARRELLGLNIPQVHAALTLRGVCVAESTVYSWFNGSRGVGKISHLKALCEVLQTDLNSLTDGTLGKAAGSVAADIVRELAGLSEVQQQAILSTIKAMKAA</sequence>
<dbReference type="EMBL" id="AY228335">
    <property type="protein sequence ID" value="AAO72134.1"/>
    <property type="molecule type" value="Genomic_DNA"/>
</dbReference>
<dbReference type="RefSeq" id="WP_007967027.1">
    <property type="nucleotide sequence ID" value="NC_005240.1"/>
</dbReference>
<reference evidence="2" key="1">
    <citation type="submission" date="2003-01" db="EMBL/GenBank/DDBJ databases">
        <title>A self-mobilizing plasmid from a South American citrus canker strain carries required pathogenicity gene pthB.</title>
        <authorList>
            <person name="Yuan Q."/>
            <person name="Brunings A.M."/>
            <person name="El-Yacoubi B."/>
            <person name="Shanker S."/>
            <person name="Gabriel D.W."/>
        </authorList>
    </citation>
    <scope>NUCLEOTIDE SEQUENCE</scope>
    <source>
        <plasmid evidence="2">pXcB</plasmid>
    </source>
</reference>
<name>Q7X0Z4_XANCI</name>